<dbReference type="AlphaFoldDB" id="A0A8H3L6U1"/>
<feature type="region of interest" description="Disordered" evidence="2">
    <location>
        <begin position="131"/>
        <end position="153"/>
    </location>
</feature>
<dbReference type="EMBL" id="BLAL01000047">
    <property type="protein sequence ID" value="GES79996.1"/>
    <property type="molecule type" value="Genomic_DNA"/>
</dbReference>
<evidence type="ECO:0000256" key="1">
    <source>
        <dbReference type="SAM" id="Coils"/>
    </source>
</evidence>
<evidence type="ECO:0000313" key="4">
    <source>
        <dbReference type="Proteomes" id="UP000615446"/>
    </source>
</evidence>
<dbReference type="OrthoDB" id="2376626at2759"/>
<proteinExistence type="predicted"/>
<sequence length="230" mass="26699">MDLFYTICCYYLLSNASLGIKLNVTSLTIKAPKRKKETQMRWKTLELLGVLTFLNDNFELWQENHLKACIMAIKETNINRDGKAIYKKIYSLIKAMEDYHKDGKRTTACAIMWEEGSKIYDLVKDMYDKTKENRSEENQETSSRTSDGDGNGDVIMRDNDAMTTTNDATTTTNSYTNQLIPQNYDQLIEINKEVRDIYEQISKYQTEINKLNEKANSKLEILKNRTGNHL</sequence>
<feature type="coiled-coil region" evidence="1">
    <location>
        <begin position="187"/>
        <end position="225"/>
    </location>
</feature>
<accession>A0A8H3L6U1</accession>
<keyword evidence="1" id="KW-0175">Coiled coil</keyword>
<organism evidence="3 4">
    <name type="scientific">Rhizophagus clarus</name>
    <dbReference type="NCBI Taxonomy" id="94130"/>
    <lineage>
        <taxon>Eukaryota</taxon>
        <taxon>Fungi</taxon>
        <taxon>Fungi incertae sedis</taxon>
        <taxon>Mucoromycota</taxon>
        <taxon>Glomeromycotina</taxon>
        <taxon>Glomeromycetes</taxon>
        <taxon>Glomerales</taxon>
        <taxon>Glomeraceae</taxon>
        <taxon>Rhizophagus</taxon>
    </lineage>
</organism>
<evidence type="ECO:0000256" key="2">
    <source>
        <dbReference type="SAM" id="MobiDB-lite"/>
    </source>
</evidence>
<evidence type="ECO:0000313" key="3">
    <source>
        <dbReference type="EMBL" id="GES79996.1"/>
    </source>
</evidence>
<dbReference type="Proteomes" id="UP000615446">
    <property type="component" value="Unassembled WGS sequence"/>
</dbReference>
<reference evidence="3" key="1">
    <citation type="submission" date="2019-10" db="EMBL/GenBank/DDBJ databases">
        <title>Conservation and host-specific expression of non-tandemly repeated heterogenous ribosome RNA gene in arbuscular mycorrhizal fungi.</title>
        <authorList>
            <person name="Maeda T."/>
            <person name="Kobayashi Y."/>
            <person name="Nakagawa T."/>
            <person name="Ezawa T."/>
            <person name="Yamaguchi K."/>
            <person name="Bino T."/>
            <person name="Nishimoto Y."/>
            <person name="Shigenobu S."/>
            <person name="Kawaguchi M."/>
        </authorList>
    </citation>
    <scope>NUCLEOTIDE SEQUENCE</scope>
    <source>
        <strain evidence="3">HR1</strain>
    </source>
</reference>
<gene>
    <name evidence="3" type="ORF">RCL2_000729700</name>
</gene>
<name>A0A8H3L6U1_9GLOM</name>
<comment type="caution">
    <text evidence="3">The sequence shown here is derived from an EMBL/GenBank/DDBJ whole genome shotgun (WGS) entry which is preliminary data.</text>
</comment>
<protein>
    <submittedName>
        <fullName evidence="3">Uncharacterized protein</fullName>
    </submittedName>
</protein>